<evidence type="ECO:0000313" key="3">
    <source>
        <dbReference type="Proteomes" id="UP001501004"/>
    </source>
</evidence>
<evidence type="ECO:0000259" key="1">
    <source>
        <dbReference type="Pfam" id="PF01738"/>
    </source>
</evidence>
<protein>
    <recommendedName>
        <fullName evidence="1">Dienelactone hydrolase domain-containing protein</fullName>
    </recommendedName>
</protein>
<dbReference type="Proteomes" id="UP001501004">
    <property type="component" value="Unassembled WGS sequence"/>
</dbReference>
<dbReference type="PANTHER" id="PTHR46623">
    <property type="entry name" value="CARBOXYMETHYLENEBUTENOLIDASE-RELATED"/>
    <property type="match status" value="1"/>
</dbReference>
<comment type="caution">
    <text evidence="2">The sequence shown here is derived from an EMBL/GenBank/DDBJ whole genome shotgun (WGS) entry which is preliminary data.</text>
</comment>
<dbReference type="InterPro" id="IPR002925">
    <property type="entry name" value="Dienelactn_hydro"/>
</dbReference>
<accession>A0ABP7FMJ6</accession>
<feature type="domain" description="Dienelactone hydrolase" evidence="1">
    <location>
        <begin position="12"/>
        <end position="77"/>
    </location>
</feature>
<reference evidence="3" key="1">
    <citation type="journal article" date="2019" name="Int. J. Syst. Evol. Microbiol.">
        <title>The Global Catalogue of Microorganisms (GCM) 10K type strain sequencing project: providing services to taxonomists for standard genome sequencing and annotation.</title>
        <authorList>
            <consortium name="The Broad Institute Genomics Platform"/>
            <consortium name="The Broad Institute Genome Sequencing Center for Infectious Disease"/>
            <person name="Wu L."/>
            <person name="Ma J."/>
        </authorList>
    </citation>
    <scope>NUCLEOTIDE SEQUENCE [LARGE SCALE GENOMIC DNA]</scope>
    <source>
        <strain evidence="3">JCM 16949</strain>
    </source>
</reference>
<organism evidence="2 3">
    <name type="scientific">Leifsonella bigeumensis</name>
    <dbReference type="NCBI Taxonomy" id="433643"/>
    <lineage>
        <taxon>Bacteria</taxon>
        <taxon>Bacillati</taxon>
        <taxon>Actinomycetota</taxon>
        <taxon>Actinomycetes</taxon>
        <taxon>Micrococcales</taxon>
        <taxon>Microbacteriaceae</taxon>
        <taxon>Leifsonella</taxon>
    </lineage>
</organism>
<name>A0ABP7FMJ6_9MICO</name>
<proteinExistence type="predicted"/>
<dbReference type="Pfam" id="PF01738">
    <property type="entry name" value="DLH"/>
    <property type="match status" value="1"/>
</dbReference>
<evidence type="ECO:0000313" key="2">
    <source>
        <dbReference type="EMBL" id="GAA3742951.1"/>
    </source>
</evidence>
<dbReference type="EMBL" id="BAABAE010000003">
    <property type="protein sequence ID" value="GAA3742951.1"/>
    <property type="molecule type" value="Genomic_DNA"/>
</dbReference>
<keyword evidence="3" id="KW-1185">Reference proteome</keyword>
<dbReference type="Gene3D" id="3.40.50.1820">
    <property type="entry name" value="alpha/beta hydrolase"/>
    <property type="match status" value="1"/>
</dbReference>
<dbReference type="InterPro" id="IPR051049">
    <property type="entry name" value="Dienelactone_hydrolase-like"/>
</dbReference>
<gene>
    <name evidence="2" type="ORF">GCM10022239_18030</name>
</gene>
<sequence>MPMIQIPHSELTAYRADPPAAPKGGLIVIHEIWGLVDHIRDIADRFAAEGYLVVAPDILSNAGVSPTVGQELHDLTKNPDEAVRMTAQPLMREKLAASREPEYGAWAIGQLRAVVDYL</sequence>
<dbReference type="SUPFAM" id="SSF53474">
    <property type="entry name" value="alpha/beta-Hydrolases"/>
    <property type="match status" value="1"/>
</dbReference>
<dbReference type="InterPro" id="IPR029058">
    <property type="entry name" value="AB_hydrolase_fold"/>
</dbReference>
<dbReference type="PANTHER" id="PTHR46623:SF6">
    <property type="entry name" value="ALPHA_BETA-HYDROLASES SUPERFAMILY PROTEIN"/>
    <property type="match status" value="1"/>
</dbReference>